<dbReference type="Gene3D" id="3.40.30.10">
    <property type="entry name" value="Glutaredoxin"/>
    <property type="match status" value="1"/>
</dbReference>
<sequence>MSESKPELPSIYKWASPKDGEFRRQVSSFRDHISSAPEARFEPEANRFHLYASYACPWASRVMIVRALKGLDKVIGLSIVDYFLGEDGWRFNPQVPGGTPDEVNGASLLKDIYFKANPEYSGRFTVPVLWDKKHKTIVNNESSEIIRMLNTNFDEWSSKPGLTFYPDDLAPQIDEINSWIYDGINNGVYKCGFATTQTAYDHNCRTLFESLDKVENILCQNTWLVGNRLTEADIRLFTTILRFDPVYHTHFKCNLKTISHDYPNILRWARQFVQTNPEAKETVNMEHIKGHYYTSHININPNQIVPLWNGPDLYNFPYNESINAV</sequence>
<organism evidence="5 7">
    <name type="scientific">Synchytrium endobioticum</name>
    <dbReference type="NCBI Taxonomy" id="286115"/>
    <lineage>
        <taxon>Eukaryota</taxon>
        <taxon>Fungi</taxon>
        <taxon>Fungi incertae sedis</taxon>
        <taxon>Chytridiomycota</taxon>
        <taxon>Chytridiomycota incertae sedis</taxon>
        <taxon>Chytridiomycetes</taxon>
        <taxon>Synchytriales</taxon>
        <taxon>Synchytriaceae</taxon>
        <taxon>Synchytrium</taxon>
    </lineage>
</organism>
<dbReference type="Proteomes" id="UP000320475">
    <property type="component" value="Unassembled WGS sequence"/>
</dbReference>
<comment type="caution">
    <text evidence="5">The sequence shown here is derived from an EMBL/GenBank/DDBJ whole genome shotgun (WGS) entry which is preliminary data.</text>
</comment>
<evidence type="ECO:0000313" key="8">
    <source>
        <dbReference type="Proteomes" id="UP000320475"/>
    </source>
</evidence>
<dbReference type="InterPro" id="IPR040079">
    <property type="entry name" value="Glutathione_S-Trfase"/>
</dbReference>
<dbReference type="SFLD" id="SFLDS00019">
    <property type="entry name" value="Glutathione_Transferase_(cytos"/>
    <property type="match status" value="1"/>
</dbReference>
<protein>
    <submittedName>
        <fullName evidence="5">Glutathione transferase</fullName>
    </submittedName>
</protein>
<dbReference type="GO" id="GO:0004364">
    <property type="term" value="F:glutathione transferase activity"/>
    <property type="evidence" value="ECO:0007669"/>
    <property type="project" value="InterPro"/>
</dbReference>
<dbReference type="InterPro" id="IPR047047">
    <property type="entry name" value="GST_Omega-like_C"/>
</dbReference>
<name>A0A507CPD5_9FUNG</name>
<evidence type="ECO:0000313" key="5">
    <source>
        <dbReference type="EMBL" id="TPX40960.1"/>
    </source>
</evidence>
<feature type="active site" description="Nucleophile" evidence="1">
    <location>
        <position position="56"/>
    </location>
</feature>
<dbReference type="InterPro" id="IPR036282">
    <property type="entry name" value="Glutathione-S-Trfase_C_sf"/>
</dbReference>
<keyword evidence="5" id="KW-0808">Transferase</keyword>
<dbReference type="InterPro" id="IPR010987">
    <property type="entry name" value="Glutathione-S-Trfase_C-like"/>
</dbReference>
<dbReference type="Pfam" id="PF13409">
    <property type="entry name" value="GST_N_2"/>
    <property type="match status" value="1"/>
</dbReference>
<accession>A0A507CPD5</accession>
<dbReference type="GO" id="GO:0005737">
    <property type="term" value="C:cytoplasm"/>
    <property type="evidence" value="ECO:0007669"/>
    <property type="project" value="TreeGrafter"/>
</dbReference>
<dbReference type="Proteomes" id="UP000317494">
    <property type="component" value="Unassembled WGS sequence"/>
</dbReference>
<feature type="binding site" evidence="2">
    <location>
        <begin position="141"/>
        <end position="142"/>
    </location>
    <ligand>
        <name>glutathione</name>
        <dbReference type="ChEBI" id="CHEBI:57925"/>
    </ligand>
</feature>
<evidence type="ECO:0000256" key="2">
    <source>
        <dbReference type="PIRSR" id="PIRSR015753-2"/>
    </source>
</evidence>
<evidence type="ECO:0000256" key="3">
    <source>
        <dbReference type="PIRSR" id="PIRSR015753-3"/>
    </source>
</evidence>
<dbReference type="SFLD" id="SFLDG01206">
    <property type="entry name" value="Xi.1"/>
    <property type="match status" value="1"/>
</dbReference>
<evidence type="ECO:0000259" key="4">
    <source>
        <dbReference type="PROSITE" id="PS50405"/>
    </source>
</evidence>
<feature type="active site" description="Proton donor/acceptor" evidence="1">
    <location>
        <position position="189"/>
    </location>
</feature>
<feature type="binding site" evidence="2">
    <location>
        <position position="89"/>
    </location>
    <ligand>
        <name>glutathione</name>
        <dbReference type="ChEBI" id="CHEBI:57925"/>
    </ligand>
</feature>
<dbReference type="EMBL" id="QEAM01000108">
    <property type="protein sequence ID" value="TPX46289.1"/>
    <property type="molecule type" value="Genomic_DNA"/>
</dbReference>
<dbReference type="InterPro" id="IPR036249">
    <property type="entry name" value="Thioredoxin-like_sf"/>
</dbReference>
<evidence type="ECO:0000313" key="6">
    <source>
        <dbReference type="EMBL" id="TPX46289.1"/>
    </source>
</evidence>
<dbReference type="InterPro" id="IPR016639">
    <property type="entry name" value="GST_Omega/GSH"/>
</dbReference>
<gene>
    <name evidence="6" type="ORF">SeLEV6574_g03300</name>
    <name evidence="5" type="ORF">SeMB42_g05801</name>
</gene>
<dbReference type="Gene3D" id="1.20.1050.10">
    <property type="match status" value="1"/>
</dbReference>
<dbReference type="Pfam" id="PF13410">
    <property type="entry name" value="GST_C_2"/>
    <property type="match status" value="1"/>
</dbReference>
<dbReference type="PANTHER" id="PTHR32419">
    <property type="entry name" value="GLUTATHIONYL-HYDROQUINONE REDUCTASE"/>
    <property type="match status" value="1"/>
</dbReference>
<dbReference type="OrthoDB" id="2309723at2759"/>
<keyword evidence="7" id="KW-1185">Reference proteome</keyword>
<dbReference type="AlphaFoldDB" id="A0A507CPD5"/>
<dbReference type="SUPFAM" id="SSF52833">
    <property type="entry name" value="Thioredoxin-like"/>
    <property type="match status" value="1"/>
</dbReference>
<feature type="binding site" evidence="2">
    <location>
        <begin position="123"/>
        <end position="126"/>
    </location>
    <ligand>
        <name>glutathione</name>
        <dbReference type="ChEBI" id="CHEBI:57925"/>
    </ligand>
</feature>
<evidence type="ECO:0000313" key="7">
    <source>
        <dbReference type="Proteomes" id="UP000317494"/>
    </source>
</evidence>
<dbReference type="PIRSF" id="PIRSF015753">
    <property type="entry name" value="GST"/>
    <property type="match status" value="1"/>
</dbReference>
<feature type="domain" description="GST C-terminal" evidence="4">
    <location>
        <begin position="166"/>
        <end position="292"/>
    </location>
</feature>
<dbReference type="PROSITE" id="PS50405">
    <property type="entry name" value="GST_CTER"/>
    <property type="match status" value="1"/>
</dbReference>
<dbReference type="PANTHER" id="PTHR32419:SF6">
    <property type="entry name" value="GLUTATHIONE S-TRANSFERASE OMEGA-LIKE 1-RELATED"/>
    <property type="match status" value="1"/>
</dbReference>
<dbReference type="VEuPathDB" id="FungiDB:SeMB42_g05801"/>
<feature type="site" description="Lowers pKa of active site Cys" evidence="3">
    <location>
        <position position="292"/>
    </location>
</feature>
<dbReference type="SUPFAM" id="SSF47616">
    <property type="entry name" value="GST C-terminal domain-like"/>
    <property type="match status" value="1"/>
</dbReference>
<reference evidence="7 8" key="1">
    <citation type="journal article" date="2019" name="Sci. Rep.">
        <title>Comparative genomics of chytrid fungi reveal insights into the obligate biotrophic and pathogenic lifestyle of Synchytrium endobioticum.</title>
        <authorList>
            <person name="van de Vossenberg B.T.L.H."/>
            <person name="Warris S."/>
            <person name="Nguyen H.D.T."/>
            <person name="van Gent-Pelzer M.P.E."/>
            <person name="Joly D.L."/>
            <person name="van de Geest H.C."/>
            <person name="Bonants P.J.M."/>
            <person name="Smith D.S."/>
            <person name="Levesque C.A."/>
            <person name="van der Lee T.A.J."/>
        </authorList>
    </citation>
    <scope>NUCLEOTIDE SEQUENCE [LARGE SCALE GENOMIC DNA]</scope>
    <source>
        <strain evidence="6 8">LEV6574</strain>
        <strain evidence="5 7">MB42</strain>
    </source>
</reference>
<proteinExistence type="predicted"/>
<evidence type="ECO:0000256" key="1">
    <source>
        <dbReference type="PIRSR" id="PIRSR015753-1"/>
    </source>
</evidence>
<feature type="site" description="Lowers pKa of active site Cys" evidence="3">
    <location>
        <position position="247"/>
    </location>
</feature>
<dbReference type="InterPro" id="IPR004045">
    <property type="entry name" value="Glutathione_S-Trfase_N"/>
</dbReference>
<dbReference type="CDD" id="cd03190">
    <property type="entry name" value="GST_C_Omega_like"/>
    <property type="match status" value="1"/>
</dbReference>
<dbReference type="EMBL" id="QEAN01000293">
    <property type="protein sequence ID" value="TPX40960.1"/>
    <property type="molecule type" value="Genomic_DNA"/>
</dbReference>
<dbReference type="STRING" id="286115.A0A507CPD5"/>
<dbReference type="SFLD" id="SFLDG01148">
    <property type="entry name" value="Xi_(cytGST)"/>
    <property type="match status" value="1"/>
</dbReference>